<dbReference type="Proteomes" id="UP000068067">
    <property type="component" value="Chromosome"/>
</dbReference>
<dbReference type="Pfam" id="PF06738">
    <property type="entry name" value="ThrE"/>
    <property type="match status" value="1"/>
</dbReference>
<protein>
    <recommendedName>
        <fullName evidence="12">Amino acid export carrier protein</fullName>
    </recommendedName>
</protein>
<dbReference type="InterPro" id="IPR050539">
    <property type="entry name" value="ThrE_Dicarb/AminoAcid_Exp"/>
</dbReference>
<evidence type="ECO:0000256" key="4">
    <source>
        <dbReference type="ARBA" id="ARBA00022989"/>
    </source>
</evidence>
<feature type="transmembrane region" description="Helical" evidence="7">
    <location>
        <begin position="242"/>
        <end position="260"/>
    </location>
</feature>
<feature type="domain" description="Threonine/Serine exporter ThrE" evidence="9">
    <location>
        <begin position="324"/>
        <end position="445"/>
    </location>
</feature>
<feature type="transmembrane region" description="Helical" evidence="7">
    <location>
        <begin position="354"/>
        <end position="376"/>
    </location>
</feature>
<dbReference type="PATRIC" id="fig|931089.4.peg.2404"/>
<keyword evidence="5 7" id="KW-0472">Membrane</keyword>
<gene>
    <name evidence="10" type="ORF">CDES_11925</name>
</gene>
<evidence type="ECO:0000256" key="3">
    <source>
        <dbReference type="ARBA" id="ARBA00022692"/>
    </source>
</evidence>
<feature type="transmembrane region" description="Helical" evidence="7">
    <location>
        <begin position="421"/>
        <end position="448"/>
    </location>
</feature>
<evidence type="ECO:0000256" key="6">
    <source>
        <dbReference type="ARBA" id="ARBA00034125"/>
    </source>
</evidence>
<feature type="transmembrane region" description="Helical" evidence="7">
    <location>
        <begin position="185"/>
        <end position="203"/>
    </location>
</feature>
<keyword evidence="11" id="KW-1185">Reference proteome</keyword>
<name>A0A0M4CZ03_9CORY</name>
<evidence type="ECO:0000259" key="8">
    <source>
        <dbReference type="Pfam" id="PF06738"/>
    </source>
</evidence>
<dbReference type="GO" id="GO:0015744">
    <property type="term" value="P:succinate transport"/>
    <property type="evidence" value="ECO:0007669"/>
    <property type="project" value="TreeGrafter"/>
</dbReference>
<dbReference type="Pfam" id="PF12821">
    <property type="entry name" value="ThrE_2"/>
    <property type="match status" value="1"/>
</dbReference>
<dbReference type="STRING" id="931089.CDES_11925"/>
<keyword evidence="4 7" id="KW-1133">Transmembrane helix</keyword>
<dbReference type="GO" id="GO:0022857">
    <property type="term" value="F:transmembrane transporter activity"/>
    <property type="evidence" value="ECO:0007669"/>
    <property type="project" value="InterPro"/>
</dbReference>
<organism evidence="10 11">
    <name type="scientific">Corynebacterium deserti GIMN1.010</name>
    <dbReference type="NCBI Taxonomy" id="931089"/>
    <lineage>
        <taxon>Bacteria</taxon>
        <taxon>Bacillati</taxon>
        <taxon>Actinomycetota</taxon>
        <taxon>Actinomycetes</taxon>
        <taxon>Mycobacteriales</taxon>
        <taxon>Corynebacteriaceae</taxon>
        <taxon>Corynebacterium</taxon>
    </lineage>
</organism>
<feature type="transmembrane region" description="Helical" evidence="7">
    <location>
        <begin position="315"/>
        <end position="334"/>
    </location>
</feature>
<proteinExistence type="inferred from homology"/>
<dbReference type="InterPro" id="IPR024528">
    <property type="entry name" value="ThrE_2"/>
</dbReference>
<dbReference type="NCBIfam" id="NF047720">
    <property type="entry name" value="ThrSerExpThrE"/>
    <property type="match status" value="1"/>
</dbReference>
<dbReference type="InterPro" id="IPR010619">
    <property type="entry name" value="ThrE-like_N"/>
</dbReference>
<feature type="transmembrane region" description="Helical" evidence="7">
    <location>
        <begin position="388"/>
        <end position="409"/>
    </location>
</feature>
<accession>A0A0M4CZ03</accession>
<comment type="subcellular location">
    <subcellularLocation>
        <location evidence="1">Cell membrane</location>
        <topology evidence="1">Multi-pass membrane protein</topology>
    </subcellularLocation>
</comment>
<dbReference type="EMBL" id="CP009220">
    <property type="protein sequence ID" value="ALC06737.1"/>
    <property type="molecule type" value="Genomic_DNA"/>
</dbReference>
<evidence type="ECO:0000256" key="2">
    <source>
        <dbReference type="ARBA" id="ARBA00022475"/>
    </source>
</evidence>
<dbReference type="AlphaFoldDB" id="A0A0M4CZ03"/>
<feature type="transmembrane region" description="Helical" evidence="7">
    <location>
        <begin position="157"/>
        <end position="178"/>
    </location>
</feature>
<dbReference type="PANTHER" id="PTHR34390:SF2">
    <property type="entry name" value="SUCCINATE TRANSPORTER SUBUNIT YJJP-RELATED"/>
    <property type="match status" value="1"/>
</dbReference>
<reference evidence="10 11" key="1">
    <citation type="submission" date="2014-08" db="EMBL/GenBank/DDBJ databases">
        <title>Complete genome sequence of Corynebacterium deserti GIMN1.010 (=DSM 45689), isolated from desert sand in western China.</title>
        <authorList>
            <person name="Ruckert C."/>
            <person name="Albersmeier A."/>
            <person name="Kalinowski J."/>
        </authorList>
    </citation>
    <scope>NUCLEOTIDE SEQUENCE [LARGE SCALE GENOMIC DNA]</scope>
    <source>
        <strain evidence="10 11">GIMN1.010</strain>
    </source>
</reference>
<evidence type="ECO:0008006" key="12">
    <source>
        <dbReference type="Google" id="ProtNLM"/>
    </source>
</evidence>
<sequence length="490" mass="51297">MQNLFQRFLSFATLQGRISTVDAAKAAPPPSPLAPIDLTDHSQVAGVMNLAARIGDILLSSGTSNSDTKVQIRAVTSAYGLYYTHVDITLNTITIFTNIGLEKKMPVNVFHVVGKLDTNFSKLSEVDRLIRSIQAGATPPEVAEKILDELEQSPASYGFPTALLGWATMGGAVAVLLGGGWQVSLIAFLTSLIIIATTTFLGRKGLPTFFQNVVGGLIATIPAAAAYAAALSFGLEIKPSQIIASGIVVLLAGLTLVQSLQDGITGAPVTASARFFETLLFTGGIVAGVGLGIQLSGALNVMLPPMESAAAPNPSSIAVRVIAGGVAAAAFAVGCYAEWSSVVIAGLTALMGSAFYYFFIIYAGSVSAAAIAATAVGFTGGLLARRFLIPPLIVAIAGITPMLPGLSIYRGMYATLNDQTLMGFTNIAVALGTASALAAGVVLGEWIARRLRRPPRFNPYRAFTKANAFSFQEAQQKQRRHKRRAKTTKN</sequence>
<evidence type="ECO:0000313" key="11">
    <source>
        <dbReference type="Proteomes" id="UP000068067"/>
    </source>
</evidence>
<dbReference type="KEGG" id="cdx:CDES_11925"/>
<feature type="domain" description="Threonine/serine exporter-like N-terminal" evidence="8">
    <location>
        <begin position="50"/>
        <end position="295"/>
    </location>
</feature>
<keyword evidence="2" id="KW-1003">Cell membrane</keyword>
<keyword evidence="3 7" id="KW-0812">Transmembrane</keyword>
<evidence type="ECO:0000256" key="5">
    <source>
        <dbReference type="ARBA" id="ARBA00023136"/>
    </source>
</evidence>
<evidence type="ECO:0000256" key="7">
    <source>
        <dbReference type="SAM" id="Phobius"/>
    </source>
</evidence>
<dbReference type="PANTHER" id="PTHR34390">
    <property type="entry name" value="UPF0442 PROTEIN YJJB-RELATED"/>
    <property type="match status" value="1"/>
</dbReference>
<feature type="transmembrane region" description="Helical" evidence="7">
    <location>
        <begin position="209"/>
        <end position="230"/>
    </location>
</feature>
<comment type="similarity">
    <text evidence="6">Belongs to the ThrE exporter (TC 2.A.79) family.</text>
</comment>
<dbReference type="GO" id="GO:0005886">
    <property type="term" value="C:plasma membrane"/>
    <property type="evidence" value="ECO:0007669"/>
    <property type="project" value="UniProtKB-SubCell"/>
</dbReference>
<evidence type="ECO:0000313" key="10">
    <source>
        <dbReference type="EMBL" id="ALC06737.1"/>
    </source>
</evidence>
<feature type="transmembrane region" description="Helical" evidence="7">
    <location>
        <begin position="280"/>
        <end position="303"/>
    </location>
</feature>
<evidence type="ECO:0000256" key="1">
    <source>
        <dbReference type="ARBA" id="ARBA00004651"/>
    </source>
</evidence>
<evidence type="ECO:0000259" key="9">
    <source>
        <dbReference type="Pfam" id="PF12821"/>
    </source>
</evidence>